<name>A0ABN8LIQ4_9CNID</name>
<dbReference type="Pfam" id="PF00583">
    <property type="entry name" value="Acetyltransf_1"/>
    <property type="match status" value="1"/>
</dbReference>
<dbReference type="InterPro" id="IPR014748">
    <property type="entry name" value="Enoyl-CoA_hydra_C"/>
</dbReference>
<organism evidence="5 6">
    <name type="scientific">Porites evermanni</name>
    <dbReference type="NCBI Taxonomy" id="104178"/>
    <lineage>
        <taxon>Eukaryota</taxon>
        <taxon>Metazoa</taxon>
        <taxon>Cnidaria</taxon>
        <taxon>Anthozoa</taxon>
        <taxon>Hexacorallia</taxon>
        <taxon>Scleractinia</taxon>
        <taxon>Fungiina</taxon>
        <taxon>Poritidae</taxon>
        <taxon>Porites</taxon>
    </lineage>
</organism>
<evidence type="ECO:0000256" key="2">
    <source>
        <dbReference type="ARBA" id="ARBA00023239"/>
    </source>
</evidence>
<dbReference type="InterPro" id="IPR000182">
    <property type="entry name" value="GNAT_dom"/>
</dbReference>
<dbReference type="InterPro" id="IPR001753">
    <property type="entry name" value="Enoyl-CoA_hydra/iso"/>
</dbReference>
<dbReference type="CDD" id="cd06558">
    <property type="entry name" value="crotonase-like"/>
    <property type="match status" value="1"/>
</dbReference>
<proteinExistence type="inferred from homology"/>
<dbReference type="Pfam" id="PF24066">
    <property type="entry name" value="Hisat_C"/>
    <property type="match status" value="1"/>
</dbReference>
<evidence type="ECO:0000256" key="3">
    <source>
        <dbReference type="RuleBase" id="RU003707"/>
    </source>
</evidence>
<comment type="similarity">
    <text evidence="1 3">Belongs to the enoyl-CoA hydratase/isomerase family.</text>
</comment>
<dbReference type="Gene3D" id="3.40.630.30">
    <property type="match status" value="1"/>
</dbReference>
<dbReference type="PANTHER" id="PTHR11941:SF171">
    <property type="entry name" value="SD19268P"/>
    <property type="match status" value="1"/>
</dbReference>
<keyword evidence="6" id="KW-1185">Reference proteome</keyword>
<dbReference type="SUPFAM" id="SSF55729">
    <property type="entry name" value="Acyl-CoA N-acyltransferases (Nat)"/>
    <property type="match status" value="1"/>
</dbReference>
<dbReference type="Gene3D" id="3.90.226.10">
    <property type="entry name" value="2-enoyl-CoA Hydratase, Chain A, domain 1"/>
    <property type="match status" value="1"/>
</dbReference>
<dbReference type="PROSITE" id="PS51186">
    <property type="entry name" value="GNAT"/>
    <property type="match status" value="1"/>
</dbReference>
<accession>A0ABN8LIQ4</accession>
<evidence type="ECO:0000259" key="4">
    <source>
        <dbReference type="PROSITE" id="PS51186"/>
    </source>
</evidence>
<dbReference type="Proteomes" id="UP001159427">
    <property type="component" value="Unassembled WGS sequence"/>
</dbReference>
<dbReference type="InterPro" id="IPR016181">
    <property type="entry name" value="Acyl_CoA_acyltransferase"/>
</dbReference>
<dbReference type="PROSITE" id="PS00166">
    <property type="entry name" value="ENOYL_COA_HYDRATASE"/>
    <property type="match status" value="1"/>
</dbReference>
<dbReference type="EMBL" id="CALNXI010000051">
    <property type="protein sequence ID" value="CAH3016944.1"/>
    <property type="molecule type" value="Genomic_DNA"/>
</dbReference>
<dbReference type="InterPro" id="IPR056483">
    <property type="entry name" value="Hisat_C"/>
</dbReference>
<evidence type="ECO:0000313" key="5">
    <source>
        <dbReference type="EMBL" id="CAH3016944.1"/>
    </source>
</evidence>
<reference evidence="5 6" key="1">
    <citation type="submission" date="2022-05" db="EMBL/GenBank/DDBJ databases">
        <authorList>
            <consortium name="Genoscope - CEA"/>
            <person name="William W."/>
        </authorList>
    </citation>
    <scope>NUCLEOTIDE SEQUENCE [LARGE SCALE GENOMIC DNA]</scope>
</reference>
<dbReference type="SUPFAM" id="SSF52096">
    <property type="entry name" value="ClpP/crotonase"/>
    <property type="match status" value="1"/>
</dbReference>
<gene>
    <name evidence="5" type="ORF">PEVE_00034052</name>
</gene>
<dbReference type="PANTHER" id="PTHR11941">
    <property type="entry name" value="ENOYL-COA HYDRATASE-RELATED"/>
    <property type="match status" value="1"/>
</dbReference>
<dbReference type="Gene3D" id="1.10.12.10">
    <property type="entry name" value="Lyase 2-enoyl-coa Hydratase, Chain A, domain 2"/>
    <property type="match status" value="1"/>
</dbReference>
<dbReference type="InterPro" id="IPR018376">
    <property type="entry name" value="Enoyl-CoA_hyd/isom_CS"/>
</dbReference>
<sequence length="607" mass="68317">MKHLEIRPASESDFTAVVNLSRVTYEDRFEAEHDCIPNRFKNWLTEPKRSSFVAELGDRVVGFRTFVVVNEGRSSSCDAERIHPQFRRQGLQTQLVGANREYIRESYPNVSRELFYAPKQVYASRQELFADKVLFKQDTLAYYIDQTKLDLKKVNQEQDRLGVQVRSCSREEFEDEIISGVLFPKEVFTIDGLALEASRSNVGAMLKEGDKIIVDNTEDDEPFKSFSHGRLSRRNKWLHWECNVYAKHHLLFQAHVLEQVKYASEVLSPDNNLVLVIHFLSDRSMVSSGRKLLEGILAYKPCDCLNLKEEYVHKESLHDERIAVFVMNRPEAKNAMSKKFLNLVSITPVTFTLLICDDKSFNLCLPKINNLLKSSFVKFTEALTCVKFDKNVRTVIFKSDAPGIFCAGADLKERATMPEHEVGPFVSRARAAIMELHNLPMPTIAALDGHALGGGLEMALSCDFRVAADNAKVGLTETRLAIIPGAGGTQRLPRLIGLSKAKEMIFTGKMISGVEAEEIGLADYAVKQNENGDAAYQRALVLAEEILPGGPVAVRMAKLSINRGMQVDLTSAMSFEETCYAQVIPTKDRLEGLRAFKEKRTPQYTGE</sequence>
<dbReference type="Pfam" id="PF00378">
    <property type="entry name" value="ECH_1"/>
    <property type="match status" value="1"/>
</dbReference>
<comment type="caution">
    <text evidence="5">The sequence shown here is derived from an EMBL/GenBank/DDBJ whole genome shotgun (WGS) entry which is preliminary data.</text>
</comment>
<dbReference type="InterPro" id="IPR029045">
    <property type="entry name" value="ClpP/crotonase-like_dom_sf"/>
</dbReference>
<evidence type="ECO:0000256" key="1">
    <source>
        <dbReference type="ARBA" id="ARBA00005254"/>
    </source>
</evidence>
<keyword evidence="2" id="KW-0456">Lyase</keyword>
<evidence type="ECO:0000313" key="6">
    <source>
        <dbReference type="Proteomes" id="UP001159427"/>
    </source>
</evidence>
<protein>
    <recommendedName>
        <fullName evidence="4">N-acetyltransferase domain-containing protein</fullName>
    </recommendedName>
</protein>
<feature type="domain" description="N-acetyltransferase" evidence="4">
    <location>
        <begin position="4"/>
        <end position="184"/>
    </location>
</feature>